<name>J9GGD6_9ZZZZ</name>
<dbReference type="AlphaFoldDB" id="J9GGD6"/>
<proteinExistence type="predicted"/>
<evidence type="ECO:0000313" key="1">
    <source>
        <dbReference type="EMBL" id="EJX06447.1"/>
    </source>
</evidence>
<organism evidence="1">
    <name type="scientific">gut metagenome</name>
    <dbReference type="NCBI Taxonomy" id="749906"/>
    <lineage>
        <taxon>unclassified sequences</taxon>
        <taxon>metagenomes</taxon>
        <taxon>organismal metagenomes</taxon>
    </lineage>
</organism>
<accession>J9GGD6</accession>
<comment type="caution">
    <text evidence="1">The sequence shown here is derived from an EMBL/GenBank/DDBJ whole genome shotgun (WGS) entry which is preliminary data.</text>
</comment>
<dbReference type="EMBL" id="AMCI01001158">
    <property type="protein sequence ID" value="EJX06447.1"/>
    <property type="molecule type" value="Genomic_DNA"/>
</dbReference>
<gene>
    <name evidence="1" type="ORF">EVA_05443</name>
</gene>
<reference evidence="1" key="1">
    <citation type="journal article" date="2012" name="PLoS ONE">
        <title>Gene sets for utilization of primary and secondary nutrition supplies in the distal gut of endangered iberian lynx.</title>
        <authorList>
            <person name="Alcaide M."/>
            <person name="Messina E."/>
            <person name="Richter M."/>
            <person name="Bargiela R."/>
            <person name="Peplies J."/>
            <person name="Huws S.A."/>
            <person name="Newbold C.J."/>
            <person name="Golyshin P.N."/>
            <person name="Simon M.A."/>
            <person name="Lopez G."/>
            <person name="Yakimov M.M."/>
            <person name="Ferrer M."/>
        </authorList>
    </citation>
    <scope>NUCLEOTIDE SEQUENCE</scope>
</reference>
<protein>
    <submittedName>
        <fullName evidence="1">Uncharacterized protein</fullName>
    </submittedName>
</protein>
<sequence length="130" mass="15185">MTFHPLNGFAVFSFSFFRFGFWHISVSYQRTEGCHGIQLTGQLFPGSVRFTIWFLKVVRFFHELLTILHQVHGKCGLFMGIDIFLTEYGFSLAVAFNLNGFRIVHNAFRNHSILRLDRHCSLTYLSSMKR</sequence>